<dbReference type="Proteomes" id="UP000027982">
    <property type="component" value="Chromosome"/>
</dbReference>
<gene>
    <name evidence="3" type="ORF">OP10G_2964</name>
</gene>
<feature type="domain" description="DUF4440" evidence="2">
    <location>
        <begin position="33"/>
        <end position="142"/>
    </location>
</feature>
<evidence type="ECO:0000256" key="1">
    <source>
        <dbReference type="SAM" id="SignalP"/>
    </source>
</evidence>
<evidence type="ECO:0000313" key="3">
    <source>
        <dbReference type="EMBL" id="AIE86332.1"/>
    </source>
</evidence>
<feature type="chain" id="PRO_5001654218" description="DUF4440 domain-containing protein" evidence="1">
    <location>
        <begin position="22"/>
        <end position="163"/>
    </location>
</feature>
<dbReference type="STRING" id="661478.OP10G_2964"/>
<name>A0A068NSJ5_FIMGI</name>
<dbReference type="AlphaFoldDB" id="A0A068NSJ5"/>
<keyword evidence="1" id="KW-0732">Signal</keyword>
<dbReference type="HOGENOM" id="CLU_1624691_0_0_0"/>
<dbReference type="EMBL" id="CP007139">
    <property type="protein sequence ID" value="AIE86332.1"/>
    <property type="molecule type" value="Genomic_DNA"/>
</dbReference>
<evidence type="ECO:0000259" key="2">
    <source>
        <dbReference type="Pfam" id="PF14534"/>
    </source>
</evidence>
<dbReference type="Pfam" id="PF14534">
    <property type="entry name" value="DUF4440"/>
    <property type="match status" value="1"/>
</dbReference>
<dbReference type="InterPro" id="IPR027843">
    <property type="entry name" value="DUF4440"/>
</dbReference>
<evidence type="ECO:0000313" key="4">
    <source>
        <dbReference type="Proteomes" id="UP000027982"/>
    </source>
</evidence>
<dbReference type="RefSeq" id="WP_025229697.1">
    <property type="nucleotide sequence ID" value="NZ_CP007139.1"/>
</dbReference>
<dbReference type="PROSITE" id="PS51257">
    <property type="entry name" value="PROKAR_LIPOPROTEIN"/>
    <property type="match status" value="1"/>
</dbReference>
<proteinExistence type="predicted"/>
<dbReference type="Gene3D" id="3.10.450.50">
    <property type="match status" value="1"/>
</dbReference>
<dbReference type="KEGG" id="fgi:OP10G_2964"/>
<reference evidence="3 4" key="1">
    <citation type="journal article" date="2014" name="PLoS ONE">
        <title>The first complete genome sequence of the class fimbriimonadia in the phylum armatimonadetes.</title>
        <authorList>
            <person name="Hu Z.Y."/>
            <person name="Wang Y.Z."/>
            <person name="Im W.T."/>
            <person name="Wang S.Y."/>
            <person name="Zhao G.P."/>
            <person name="Zheng H.J."/>
            <person name="Quan Z.X."/>
        </authorList>
    </citation>
    <scope>NUCLEOTIDE SEQUENCE [LARGE SCALE GENOMIC DNA]</scope>
    <source>
        <strain evidence="3">Gsoil 348</strain>
    </source>
</reference>
<dbReference type="InterPro" id="IPR032710">
    <property type="entry name" value="NTF2-like_dom_sf"/>
</dbReference>
<organism evidence="3 4">
    <name type="scientific">Fimbriimonas ginsengisoli Gsoil 348</name>
    <dbReference type="NCBI Taxonomy" id="661478"/>
    <lineage>
        <taxon>Bacteria</taxon>
        <taxon>Bacillati</taxon>
        <taxon>Armatimonadota</taxon>
        <taxon>Fimbriimonadia</taxon>
        <taxon>Fimbriimonadales</taxon>
        <taxon>Fimbriimonadaceae</taxon>
        <taxon>Fimbriimonas</taxon>
    </lineage>
</organism>
<feature type="signal peptide" evidence="1">
    <location>
        <begin position="1"/>
        <end position="21"/>
    </location>
</feature>
<protein>
    <recommendedName>
        <fullName evidence="2">DUF4440 domain-containing protein</fullName>
    </recommendedName>
</protein>
<dbReference type="SUPFAM" id="SSF54427">
    <property type="entry name" value="NTF2-like"/>
    <property type="match status" value="1"/>
</dbReference>
<keyword evidence="4" id="KW-1185">Reference proteome</keyword>
<sequence length="163" mass="17987">MKNQRIFTVIALVAVAACASAEDAKKAMQGMAAAFDKAVMAKDLSWFEKTAAPDYHEIGLNGSHMDRKGSIDTMKQMFQMMTVKSIKSKIVSVKQTGNTIKAVCDTKMSGEMMAPKAKKPMVMKSSMRYQELWKKEGGAWKIHELKSITENTTIDGKKVKGGM</sequence>
<accession>A0A068NSJ5</accession>